<name>A0AAW1P159_9CHLO</name>
<reference evidence="4 5" key="1">
    <citation type="journal article" date="2024" name="Nat. Commun.">
        <title>Phylogenomics reveals the evolutionary origins of lichenization in chlorophyte algae.</title>
        <authorList>
            <person name="Puginier C."/>
            <person name="Libourel C."/>
            <person name="Otte J."/>
            <person name="Skaloud P."/>
            <person name="Haon M."/>
            <person name="Grisel S."/>
            <person name="Petersen M."/>
            <person name="Berrin J.G."/>
            <person name="Delaux P.M."/>
            <person name="Dal Grande F."/>
            <person name="Keller J."/>
        </authorList>
    </citation>
    <scope>NUCLEOTIDE SEQUENCE [LARGE SCALE GENOMIC DNA]</scope>
    <source>
        <strain evidence="4 5">SAG 2036</strain>
    </source>
</reference>
<feature type="domain" description="Condensation" evidence="3">
    <location>
        <begin position="80"/>
        <end position="433"/>
    </location>
</feature>
<evidence type="ECO:0000256" key="1">
    <source>
        <dbReference type="SAM" id="MobiDB-lite"/>
    </source>
</evidence>
<dbReference type="SUPFAM" id="SSF52777">
    <property type="entry name" value="CoA-dependent acyltransferases"/>
    <property type="match status" value="2"/>
</dbReference>
<dbReference type="AlphaFoldDB" id="A0AAW1P159"/>
<dbReference type="SUPFAM" id="SSF56801">
    <property type="entry name" value="Acetyl-CoA synthetase-like"/>
    <property type="match status" value="1"/>
</dbReference>
<gene>
    <name evidence="4" type="ORF">WJX73_003138</name>
</gene>
<feature type="domain" description="Carrier" evidence="2">
    <location>
        <begin position="867"/>
        <end position="929"/>
    </location>
</feature>
<dbReference type="GO" id="GO:0031177">
    <property type="term" value="F:phosphopantetheine binding"/>
    <property type="evidence" value="ECO:0007669"/>
    <property type="project" value="TreeGrafter"/>
</dbReference>
<dbReference type="Gene3D" id="3.30.559.10">
    <property type="entry name" value="Chloramphenicol acetyltransferase-like domain"/>
    <property type="match status" value="1"/>
</dbReference>
<feature type="compositionally biased region" description="Polar residues" evidence="1">
    <location>
        <begin position="600"/>
        <end position="611"/>
    </location>
</feature>
<dbReference type="GO" id="GO:0044550">
    <property type="term" value="P:secondary metabolite biosynthetic process"/>
    <property type="evidence" value="ECO:0007669"/>
    <property type="project" value="TreeGrafter"/>
</dbReference>
<feature type="region of interest" description="Disordered" evidence="1">
    <location>
        <begin position="677"/>
        <end position="707"/>
    </location>
</feature>
<dbReference type="InterPro" id="IPR036736">
    <property type="entry name" value="ACP-like_sf"/>
</dbReference>
<dbReference type="SUPFAM" id="SSF47336">
    <property type="entry name" value="ACP-like"/>
    <property type="match status" value="1"/>
</dbReference>
<dbReference type="InterPro" id="IPR009081">
    <property type="entry name" value="PP-bd_ACP"/>
</dbReference>
<dbReference type="GO" id="GO:0003824">
    <property type="term" value="F:catalytic activity"/>
    <property type="evidence" value="ECO:0007669"/>
    <property type="project" value="InterPro"/>
</dbReference>
<sequence length="964" mass="105508">MKEAEAVVERLKRALVLHYLTCGMWSRIRSGGMFSGCCGGLFGSHSKDLMGAETKGWGEGSGGVSVPELASRTSTNTVTLRKLLTHLSSVNFRLTEVGLLRATLIKVAEDQHIFLLVLHHTLTDGWSTSIICKDMSAAYNAFVNGQIPDLPRMPIQYADFAGWQRKWLHAGNMKTQLKYWRERLQGGPIIWSFPLDRPRPPVPTGAGRRVHCSLTPASVRALRKLAIKAQATMFMAILTAYKALLIRYCQEDELVVGVPYAGRNRAETEGLMGAFLGAVALRTPVKDAPSFNKLLKRVREIALSAFENADTPLHLVMVDVMGLGNMAGAAAPPLFQAMFFLHDSAWLEGFALDGITNDVPRRVEKNVARHDLTLELTMDNAKDEVVGHLEYRADLFDHGTATRFIQHLQLLIDAITAQPDTSIWDLVFMSQEELRLVHKFAVPPAGVIPEGREGEALRPCIFDKKGQMLPPGIPGQLVLLPFDVAAHEAEHGPLVKSAPRQSHDQLLPVEKRPSFKTTFSRSFRQLVLLPGRPSEQKLGSHGSKPITPPIPQTPFATDSHGNTRGNSRQGTCGSTPPHPLQVPREANGGAPPSPRAIPSPFSNDSLHNSGELSPRVVNNAVDHATPSSPRSRTDLKESKTASAMKLLGLGSLVPQPEKEVHQSGAVVDLSGARSKLLEASSPRHQHKDSGSNLMMPSPTPQPSPLLASPPSLQLPKRSIPLRQFADAVDTGYIAKCDQDGIFTVLGRLENQVQMEGYLIQLESIEAAIRAASPQVSVAAVAYLPDPSGTKTLVAYVSPANVDIFALDLALRSSLPQHLIPTLFNPVGELRLLHNGEVNRRALPRPNWTVKLRRSYVAPRNKTEMEVQLIWQAVLNKQEMISTDADFSELGGNMMHAVIANGIVREVMGARMPALKLFEDRTIQNVAARISTIKRRTKHKPKGEVTLSDLPFLQQGFSEPGGLDD</sequence>
<evidence type="ECO:0008006" key="6">
    <source>
        <dbReference type="Google" id="ProtNLM"/>
    </source>
</evidence>
<dbReference type="GO" id="GO:0043041">
    <property type="term" value="P:amino acid activation for nonribosomal peptide biosynthetic process"/>
    <property type="evidence" value="ECO:0007669"/>
    <property type="project" value="TreeGrafter"/>
</dbReference>
<dbReference type="GO" id="GO:0005737">
    <property type="term" value="C:cytoplasm"/>
    <property type="evidence" value="ECO:0007669"/>
    <property type="project" value="TreeGrafter"/>
</dbReference>
<dbReference type="EMBL" id="JALJOQ010000062">
    <property type="protein sequence ID" value="KAK9803102.1"/>
    <property type="molecule type" value="Genomic_DNA"/>
</dbReference>
<dbReference type="PANTHER" id="PTHR45527:SF1">
    <property type="entry name" value="FATTY ACID SYNTHASE"/>
    <property type="match status" value="1"/>
</dbReference>
<dbReference type="Pfam" id="PF00550">
    <property type="entry name" value="PP-binding"/>
    <property type="match status" value="1"/>
</dbReference>
<feature type="compositionally biased region" description="Polar residues" evidence="1">
    <location>
        <begin position="554"/>
        <end position="574"/>
    </location>
</feature>
<protein>
    <recommendedName>
        <fullName evidence="6">Condensation domain-containing protein</fullName>
    </recommendedName>
</protein>
<dbReference type="InterPro" id="IPR023213">
    <property type="entry name" value="CAT-like_dom_sf"/>
</dbReference>
<dbReference type="Gene3D" id="3.30.559.30">
    <property type="entry name" value="Nonribosomal peptide synthetase, condensation domain"/>
    <property type="match status" value="1"/>
</dbReference>
<evidence type="ECO:0000313" key="5">
    <source>
        <dbReference type="Proteomes" id="UP001465755"/>
    </source>
</evidence>
<evidence type="ECO:0000259" key="2">
    <source>
        <dbReference type="Pfam" id="PF00550"/>
    </source>
</evidence>
<dbReference type="Proteomes" id="UP001465755">
    <property type="component" value="Unassembled WGS sequence"/>
</dbReference>
<dbReference type="Gene3D" id="3.30.300.30">
    <property type="match status" value="1"/>
</dbReference>
<accession>A0AAW1P159</accession>
<dbReference type="InterPro" id="IPR001242">
    <property type="entry name" value="Condensation_dom"/>
</dbReference>
<feature type="region of interest" description="Disordered" evidence="1">
    <location>
        <begin position="493"/>
        <end position="513"/>
    </location>
</feature>
<keyword evidence="5" id="KW-1185">Reference proteome</keyword>
<evidence type="ECO:0000313" key="4">
    <source>
        <dbReference type="EMBL" id="KAK9803102.1"/>
    </source>
</evidence>
<organism evidence="4 5">
    <name type="scientific">Symbiochloris irregularis</name>
    <dbReference type="NCBI Taxonomy" id="706552"/>
    <lineage>
        <taxon>Eukaryota</taxon>
        <taxon>Viridiplantae</taxon>
        <taxon>Chlorophyta</taxon>
        <taxon>core chlorophytes</taxon>
        <taxon>Trebouxiophyceae</taxon>
        <taxon>Trebouxiales</taxon>
        <taxon>Trebouxiaceae</taxon>
        <taxon>Symbiochloris</taxon>
    </lineage>
</organism>
<feature type="region of interest" description="Disordered" evidence="1">
    <location>
        <begin position="533"/>
        <end position="612"/>
    </location>
</feature>
<dbReference type="PANTHER" id="PTHR45527">
    <property type="entry name" value="NONRIBOSOMAL PEPTIDE SYNTHETASE"/>
    <property type="match status" value="1"/>
</dbReference>
<proteinExistence type="predicted"/>
<dbReference type="CDD" id="cd19531">
    <property type="entry name" value="LCL_NRPS-like"/>
    <property type="match status" value="1"/>
</dbReference>
<dbReference type="Gene3D" id="1.10.1200.10">
    <property type="entry name" value="ACP-like"/>
    <property type="match status" value="1"/>
</dbReference>
<dbReference type="InterPro" id="IPR045851">
    <property type="entry name" value="AMP-bd_C_sf"/>
</dbReference>
<evidence type="ECO:0000259" key="3">
    <source>
        <dbReference type="Pfam" id="PF00668"/>
    </source>
</evidence>
<dbReference type="Pfam" id="PF00668">
    <property type="entry name" value="Condensation"/>
    <property type="match status" value="1"/>
</dbReference>
<comment type="caution">
    <text evidence="4">The sequence shown here is derived from an EMBL/GenBank/DDBJ whole genome shotgun (WGS) entry which is preliminary data.</text>
</comment>